<keyword evidence="3" id="KW-1185">Reference proteome</keyword>
<comment type="caution">
    <text evidence="2">The sequence shown here is derived from an EMBL/GenBank/DDBJ whole genome shotgun (WGS) entry which is preliminary data.</text>
</comment>
<dbReference type="Pfam" id="PF03466">
    <property type="entry name" value="LysR_substrate"/>
    <property type="match status" value="1"/>
</dbReference>
<dbReference type="Proteomes" id="UP001595851">
    <property type="component" value="Unassembled WGS sequence"/>
</dbReference>
<sequence length="108" mass="11978">MRPFSPALPPVAEQTFEHFYLSLQAAGAGLGVAIGSHALVFDDLTTGRLAAPFGFQPDGSAYFLLIRTSDDPRIATVLAWLRDQARELNQWSDRFSSITTRSRNWDHA</sequence>
<evidence type="ECO:0000313" key="3">
    <source>
        <dbReference type="Proteomes" id="UP001595851"/>
    </source>
</evidence>
<dbReference type="SUPFAM" id="SSF53850">
    <property type="entry name" value="Periplasmic binding protein-like II"/>
    <property type="match status" value="1"/>
</dbReference>
<dbReference type="EMBL" id="JBHSBI010000011">
    <property type="protein sequence ID" value="MFC4009942.1"/>
    <property type="molecule type" value="Genomic_DNA"/>
</dbReference>
<gene>
    <name evidence="2" type="ORF">ACFOY2_22120</name>
</gene>
<dbReference type="InterPro" id="IPR005119">
    <property type="entry name" value="LysR_subst-bd"/>
</dbReference>
<organism evidence="2 3">
    <name type="scientific">Nonomuraea purpurea</name>
    <dbReference type="NCBI Taxonomy" id="1849276"/>
    <lineage>
        <taxon>Bacteria</taxon>
        <taxon>Bacillati</taxon>
        <taxon>Actinomycetota</taxon>
        <taxon>Actinomycetes</taxon>
        <taxon>Streptosporangiales</taxon>
        <taxon>Streptosporangiaceae</taxon>
        <taxon>Nonomuraea</taxon>
    </lineage>
</organism>
<reference evidence="3" key="1">
    <citation type="journal article" date="2019" name="Int. J. Syst. Evol. Microbiol.">
        <title>The Global Catalogue of Microorganisms (GCM) 10K type strain sequencing project: providing services to taxonomists for standard genome sequencing and annotation.</title>
        <authorList>
            <consortium name="The Broad Institute Genomics Platform"/>
            <consortium name="The Broad Institute Genome Sequencing Center for Infectious Disease"/>
            <person name="Wu L."/>
            <person name="Ma J."/>
        </authorList>
    </citation>
    <scope>NUCLEOTIDE SEQUENCE [LARGE SCALE GENOMIC DNA]</scope>
    <source>
        <strain evidence="3">TBRC 1276</strain>
    </source>
</reference>
<evidence type="ECO:0000259" key="1">
    <source>
        <dbReference type="Pfam" id="PF03466"/>
    </source>
</evidence>
<dbReference type="RefSeq" id="WP_379529967.1">
    <property type="nucleotide sequence ID" value="NZ_JBHSBI010000011.1"/>
</dbReference>
<accession>A0ABV8GCB6</accession>
<feature type="domain" description="LysR substrate-binding" evidence="1">
    <location>
        <begin position="9"/>
        <end position="85"/>
    </location>
</feature>
<evidence type="ECO:0000313" key="2">
    <source>
        <dbReference type="EMBL" id="MFC4009942.1"/>
    </source>
</evidence>
<protein>
    <submittedName>
        <fullName evidence="2">LysR substrate-binding domain-containing protein</fullName>
    </submittedName>
</protein>
<proteinExistence type="predicted"/>
<name>A0ABV8GCB6_9ACTN</name>
<dbReference type="Gene3D" id="3.40.190.10">
    <property type="entry name" value="Periplasmic binding protein-like II"/>
    <property type="match status" value="1"/>
</dbReference>